<keyword evidence="5" id="KW-1185">Reference proteome</keyword>
<dbReference type="Proteomes" id="UP000295083">
    <property type="component" value="Unassembled WGS sequence"/>
</dbReference>
<dbReference type="EMBL" id="QAPG01000328">
    <property type="protein sequence ID" value="TDZ29078.1"/>
    <property type="molecule type" value="Genomic_DNA"/>
</dbReference>
<evidence type="ECO:0000313" key="4">
    <source>
        <dbReference type="EMBL" id="TDZ29078.1"/>
    </source>
</evidence>
<evidence type="ECO:0000256" key="1">
    <source>
        <dbReference type="SAM" id="MobiDB-lite"/>
    </source>
</evidence>
<accession>A0A4R8PUK5</accession>
<dbReference type="GO" id="GO:0006629">
    <property type="term" value="P:lipid metabolic process"/>
    <property type="evidence" value="ECO:0007669"/>
    <property type="project" value="InterPro"/>
</dbReference>
<feature type="compositionally biased region" description="Basic and acidic residues" evidence="1">
    <location>
        <begin position="16"/>
        <end position="25"/>
    </location>
</feature>
<keyword evidence="2" id="KW-0472">Membrane</keyword>
<dbReference type="GO" id="GO:0016491">
    <property type="term" value="F:oxidoreductase activity"/>
    <property type="evidence" value="ECO:0007669"/>
    <property type="project" value="InterPro"/>
</dbReference>
<gene>
    <name evidence="4" type="ORF">C8035_v004607</name>
</gene>
<feature type="transmembrane region" description="Helical" evidence="2">
    <location>
        <begin position="255"/>
        <end position="274"/>
    </location>
</feature>
<feature type="region of interest" description="Disordered" evidence="1">
    <location>
        <begin position="1"/>
        <end position="38"/>
    </location>
</feature>
<dbReference type="PANTHER" id="PTHR32100">
    <property type="entry name" value="OMEGA-6 FATTY ACID DESATURASE, CHLOROPLASTIC"/>
    <property type="match status" value="1"/>
</dbReference>
<sequence length="470" mass="53436">MLPGEEASRTGFQTSDEPHPTEILDGKACLSSPTTQPAKNHVGIRELREAIPARCFRPSHFWSFFYLSRDLTYAAAMVYLYTKMPDVTSSSAPYSHLRYPLLVAHTFVQGLVWTGLWIIAHECGHSAFSTVGAVNDAVGFALHSFLLAPYFSWKSTHRRHHIYAGHMERDHNYVPPLRDQYAAKLGLEPGQLDELGEDAPAWLFARVVLQQSVGWVWYMLTNITCAPAAVLRPGMPAWRHSHLDPWSSLFRSSEVAAVVLSDVGCFATLAGLWALYKYTGSAADVFWLWVGPWMWVNHWIVMITYLHHTHPDIPKYSSDEWTFVLGATATMDRYFAWPFGFIGTHFFHNISTDHVVHHLFSKIPHYRAREATEAIVPVLGPQYSRGDFGLSELVLSFTKCQWVEGDAGRDAAYFEDRFVDEKQQQQHLSVAKKEVPRGLWYRGGPSPAPEYRMRRENEVGLRPIEEAVVQ</sequence>
<feature type="transmembrane region" description="Helical" evidence="2">
    <location>
        <begin position="127"/>
        <end position="151"/>
    </location>
</feature>
<dbReference type="InterPro" id="IPR012171">
    <property type="entry name" value="Fatty_acid_desaturase"/>
</dbReference>
<evidence type="ECO:0000256" key="2">
    <source>
        <dbReference type="SAM" id="Phobius"/>
    </source>
</evidence>
<feature type="transmembrane region" description="Helical" evidence="2">
    <location>
        <begin position="286"/>
        <end position="306"/>
    </location>
</feature>
<feature type="transmembrane region" description="Helical" evidence="2">
    <location>
        <begin position="215"/>
        <end position="234"/>
    </location>
</feature>
<reference evidence="4 5" key="1">
    <citation type="submission" date="2018-11" db="EMBL/GenBank/DDBJ databases">
        <title>Genome sequence and assembly of Colletotrichum spinosum.</title>
        <authorList>
            <person name="Gan P."/>
            <person name="Shirasu K."/>
        </authorList>
    </citation>
    <scope>NUCLEOTIDE SEQUENCE [LARGE SCALE GENOMIC DNA]</scope>
    <source>
        <strain evidence="4 5">CBS 515.97</strain>
    </source>
</reference>
<feature type="transmembrane region" description="Helical" evidence="2">
    <location>
        <begin position="101"/>
        <end position="120"/>
    </location>
</feature>
<organism evidence="4 5">
    <name type="scientific">Colletotrichum spinosum</name>
    <dbReference type="NCBI Taxonomy" id="1347390"/>
    <lineage>
        <taxon>Eukaryota</taxon>
        <taxon>Fungi</taxon>
        <taxon>Dikarya</taxon>
        <taxon>Ascomycota</taxon>
        <taxon>Pezizomycotina</taxon>
        <taxon>Sordariomycetes</taxon>
        <taxon>Hypocreomycetidae</taxon>
        <taxon>Glomerellales</taxon>
        <taxon>Glomerellaceae</taxon>
        <taxon>Colletotrichum</taxon>
        <taxon>Colletotrichum orbiculare species complex</taxon>
    </lineage>
</organism>
<keyword evidence="2" id="KW-1133">Transmembrane helix</keyword>
<dbReference type="AlphaFoldDB" id="A0A4R8PUK5"/>
<dbReference type="Pfam" id="PF00487">
    <property type="entry name" value="FA_desaturase"/>
    <property type="match status" value="1"/>
</dbReference>
<proteinExistence type="predicted"/>
<dbReference type="CDD" id="cd03507">
    <property type="entry name" value="Delta12-FADS-like"/>
    <property type="match status" value="1"/>
</dbReference>
<name>A0A4R8PUK5_9PEZI</name>
<feature type="domain" description="Fatty acid desaturase" evidence="3">
    <location>
        <begin position="102"/>
        <end position="383"/>
    </location>
</feature>
<comment type="caution">
    <text evidence="4">The sequence shown here is derived from an EMBL/GenBank/DDBJ whole genome shotgun (WGS) entry which is preliminary data.</text>
</comment>
<evidence type="ECO:0000313" key="5">
    <source>
        <dbReference type="Proteomes" id="UP000295083"/>
    </source>
</evidence>
<keyword evidence="2" id="KW-0812">Transmembrane</keyword>
<evidence type="ECO:0000259" key="3">
    <source>
        <dbReference type="Pfam" id="PF00487"/>
    </source>
</evidence>
<dbReference type="InterPro" id="IPR005804">
    <property type="entry name" value="FA_desaturase_dom"/>
</dbReference>
<protein>
    <submittedName>
        <fullName evidence="4">Oleate hydroxylase FAH12</fullName>
    </submittedName>
</protein>